<proteinExistence type="predicted"/>
<accession>A0A9Q1GR57</accession>
<comment type="caution">
    <text evidence="2">The sequence shown here is derived from an EMBL/GenBank/DDBJ whole genome shotgun (WGS) entry which is preliminary data.</text>
</comment>
<dbReference type="Proteomes" id="UP001153076">
    <property type="component" value="Unassembled WGS sequence"/>
</dbReference>
<dbReference type="EMBL" id="JAKOGI010001532">
    <property type="protein sequence ID" value="KAJ8425155.1"/>
    <property type="molecule type" value="Genomic_DNA"/>
</dbReference>
<dbReference type="AlphaFoldDB" id="A0A9Q1GR57"/>
<organism evidence="2 3">
    <name type="scientific">Carnegiea gigantea</name>
    <dbReference type="NCBI Taxonomy" id="171969"/>
    <lineage>
        <taxon>Eukaryota</taxon>
        <taxon>Viridiplantae</taxon>
        <taxon>Streptophyta</taxon>
        <taxon>Embryophyta</taxon>
        <taxon>Tracheophyta</taxon>
        <taxon>Spermatophyta</taxon>
        <taxon>Magnoliopsida</taxon>
        <taxon>eudicotyledons</taxon>
        <taxon>Gunneridae</taxon>
        <taxon>Pentapetalae</taxon>
        <taxon>Caryophyllales</taxon>
        <taxon>Cactineae</taxon>
        <taxon>Cactaceae</taxon>
        <taxon>Cactoideae</taxon>
        <taxon>Echinocereeae</taxon>
        <taxon>Carnegiea</taxon>
    </lineage>
</organism>
<sequence length="162" mass="18043">MNIRRAHPPHRKDDRIRGAGAPRRFTLEPGPQRAQIQIVVENAGFGALYFVLRGDPPRSMFYVRALSLEDMAEMKEGIRFINYVDHHGDCGAYLRCLMTQLVTATEAPILSLNIKVSKEGREATFVEIQLVPGSKCLELPLPPTFTRADNLFGGSSSGFLNN</sequence>
<reference evidence="2" key="1">
    <citation type="submission" date="2022-04" db="EMBL/GenBank/DDBJ databases">
        <title>Carnegiea gigantea Genome sequencing and assembly v2.</title>
        <authorList>
            <person name="Copetti D."/>
            <person name="Sanderson M.J."/>
            <person name="Burquez A."/>
            <person name="Wojciechowski M.F."/>
        </authorList>
    </citation>
    <scope>NUCLEOTIDE SEQUENCE</scope>
    <source>
        <strain evidence="2">SGP5-SGP5p</strain>
        <tissue evidence="2">Aerial part</tissue>
    </source>
</reference>
<evidence type="ECO:0000313" key="3">
    <source>
        <dbReference type="Proteomes" id="UP001153076"/>
    </source>
</evidence>
<feature type="region of interest" description="Disordered" evidence="1">
    <location>
        <begin position="1"/>
        <end position="24"/>
    </location>
</feature>
<protein>
    <submittedName>
        <fullName evidence="2">Uncharacterized protein</fullName>
    </submittedName>
</protein>
<evidence type="ECO:0000313" key="2">
    <source>
        <dbReference type="EMBL" id="KAJ8425155.1"/>
    </source>
</evidence>
<name>A0A9Q1GR57_9CARY</name>
<gene>
    <name evidence="2" type="ORF">Cgig2_003123</name>
</gene>
<evidence type="ECO:0000256" key="1">
    <source>
        <dbReference type="SAM" id="MobiDB-lite"/>
    </source>
</evidence>
<keyword evidence="3" id="KW-1185">Reference proteome</keyword>
<feature type="compositionally biased region" description="Basic residues" evidence="1">
    <location>
        <begin position="1"/>
        <end position="10"/>
    </location>
</feature>